<dbReference type="Proteomes" id="UP001318040">
    <property type="component" value="Chromosome 25"/>
</dbReference>
<evidence type="ECO:0000313" key="11">
    <source>
        <dbReference type="RefSeq" id="XP_032816128.1"/>
    </source>
</evidence>
<evidence type="ECO:0000256" key="9">
    <source>
        <dbReference type="SAM" id="MobiDB-lite"/>
    </source>
</evidence>
<evidence type="ECO:0000256" key="5">
    <source>
        <dbReference type="ARBA" id="ARBA00022927"/>
    </source>
</evidence>
<evidence type="ECO:0000256" key="3">
    <source>
        <dbReference type="ARBA" id="ARBA00020983"/>
    </source>
</evidence>
<keyword evidence="6" id="KW-0333">Golgi apparatus</keyword>
<feature type="compositionally biased region" description="Low complexity" evidence="9">
    <location>
        <begin position="421"/>
        <end position="437"/>
    </location>
</feature>
<gene>
    <name evidence="11" type="primary">COG8</name>
</gene>
<evidence type="ECO:0000256" key="1">
    <source>
        <dbReference type="ARBA" id="ARBA00004395"/>
    </source>
</evidence>
<keyword evidence="7" id="KW-0472">Membrane</keyword>
<organism evidence="10 11">
    <name type="scientific">Petromyzon marinus</name>
    <name type="common">Sea lamprey</name>
    <dbReference type="NCBI Taxonomy" id="7757"/>
    <lineage>
        <taxon>Eukaryota</taxon>
        <taxon>Metazoa</taxon>
        <taxon>Chordata</taxon>
        <taxon>Craniata</taxon>
        <taxon>Vertebrata</taxon>
        <taxon>Cyclostomata</taxon>
        <taxon>Hyperoartia</taxon>
        <taxon>Petromyzontiformes</taxon>
        <taxon>Petromyzontidae</taxon>
        <taxon>Petromyzon</taxon>
    </lineage>
</organism>
<dbReference type="GO" id="GO:0000139">
    <property type="term" value="C:Golgi membrane"/>
    <property type="evidence" value="ECO:0007669"/>
    <property type="project" value="UniProtKB-SubCell"/>
</dbReference>
<sequence>MATAFEDEGEDELASLASLLGDSLPAGWRDSGDVGLYLHELSSHGVEWLRREPERLAEERGRVQQQTRELAYHDHGTFVQTAECSARVLRDFGDVEERLGALLDKLPAFGERCRRFARDAEGLGAQRRTNALTLGRHTELLELLEAPQLMDTCVRNAYYDEALELLEYVKRLEKRHASIPVVAAIVSEVRASAQLMLSQLLQQLRTALALPACLRAVGYLRRMRAFSEAELRLKFLQARDAWLAAALSALPRDDPYARVAKTVEACRVHLFDVVTQYRAVFADDDDAPPPPEASASSPVVGVGGERDSAREGALFHAWVARKVADFLATLRAALRAGVGPRLDALVGQCFYFGLSFGRVGADFRALLAPLFQEAAREALARALAEAGDAFRDDMDAYTLVATPLKLTGGAGIRPERGVGAQGAATWQQQQQQQQAGASLQPPASLMDFPPLGYFLNNVLAAFNELRLCCPLALAEDVGACVEATLVGAVDAVLAFHRAEEPAMSAREAELFSRFCAALARELVPHVDRCLQALFPPAELARALGVPLAHLSRLGHLGRLDVEAIVAPLAPLLPPAPPELPPLTPPPLVLAPPHSGPPPLPPASSGSPQAIAVLGSVPPILPGGPPLATEGQPPPLATEGQPPPRDPSPASDAPSGTTPPPQDAQTAAAAAAEEGEGPPTISRSQAEED</sequence>
<comment type="similarity">
    <text evidence="2">Belongs to the COG8 family.</text>
</comment>
<dbReference type="PIRSF" id="PIRSF015415">
    <property type="entry name" value="COG8"/>
    <property type="match status" value="1"/>
</dbReference>
<feature type="compositionally biased region" description="Low complexity" evidence="9">
    <location>
        <begin position="662"/>
        <end position="679"/>
    </location>
</feature>
<accession>A0AAJ7X134</accession>
<comment type="subcellular location">
    <subcellularLocation>
        <location evidence="1">Golgi apparatus membrane</location>
        <topology evidence="1">Peripheral membrane protein</topology>
    </subcellularLocation>
</comment>
<dbReference type="AlphaFoldDB" id="A0AAJ7X134"/>
<evidence type="ECO:0000313" key="10">
    <source>
        <dbReference type="Proteomes" id="UP001318040"/>
    </source>
</evidence>
<protein>
    <recommendedName>
        <fullName evidence="3">Conserved oligomeric Golgi complex subunit 8</fullName>
    </recommendedName>
    <alternativeName>
        <fullName evidence="8">Component of oligomeric Golgi complex 8</fullName>
    </alternativeName>
</protein>
<keyword evidence="10" id="KW-1185">Reference proteome</keyword>
<feature type="region of interest" description="Disordered" evidence="9">
    <location>
        <begin position="421"/>
        <end position="440"/>
    </location>
</feature>
<dbReference type="PANTHER" id="PTHR21311">
    <property type="entry name" value="CONSERVED OLIGOMERIC GOLGI COMPLEX COMPONENT 8"/>
    <property type="match status" value="1"/>
</dbReference>
<dbReference type="SUPFAM" id="SSF74788">
    <property type="entry name" value="Cullin repeat-like"/>
    <property type="match status" value="1"/>
</dbReference>
<dbReference type="InterPro" id="IPR016632">
    <property type="entry name" value="COG8_Metazoal_Plant"/>
</dbReference>
<feature type="compositionally biased region" description="Pro residues" evidence="9">
    <location>
        <begin position="631"/>
        <end position="646"/>
    </location>
</feature>
<evidence type="ECO:0000256" key="8">
    <source>
        <dbReference type="ARBA" id="ARBA00031347"/>
    </source>
</evidence>
<feature type="region of interest" description="Disordered" evidence="9">
    <location>
        <begin position="583"/>
        <end position="688"/>
    </location>
</feature>
<evidence type="ECO:0000256" key="2">
    <source>
        <dbReference type="ARBA" id="ARBA00006419"/>
    </source>
</evidence>
<keyword evidence="4" id="KW-0813">Transport</keyword>
<evidence type="ECO:0000256" key="7">
    <source>
        <dbReference type="ARBA" id="ARBA00023136"/>
    </source>
</evidence>
<dbReference type="RefSeq" id="XP_032816128.1">
    <property type="nucleotide sequence ID" value="XM_032960237.1"/>
</dbReference>
<dbReference type="GO" id="GO:0017119">
    <property type="term" value="C:Golgi transport complex"/>
    <property type="evidence" value="ECO:0007669"/>
    <property type="project" value="InterPro"/>
</dbReference>
<keyword evidence="5" id="KW-0653">Protein transport</keyword>
<dbReference type="KEGG" id="pmrn:116945732"/>
<dbReference type="InterPro" id="IPR016159">
    <property type="entry name" value="Cullin_repeat-like_dom_sf"/>
</dbReference>
<evidence type="ECO:0000256" key="4">
    <source>
        <dbReference type="ARBA" id="ARBA00022448"/>
    </source>
</evidence>
<dbReference type="InterPro" id="IPR007255">
    <property type="entry name" value="COG8"/>
</dbReference>
<dbReference type="GO" id="GO:0015031">
    <property type="term" value="P:protein transport"/>
    <property type="evidence" value="ECO:0007669"/>
    <property type="project" value="UniProtKB-KW"/>
</dbReference>
<dbReference type="CTD" id="84342"/>
<reference evidence="11" key="1">
    <citation type="submission" date="2025-08" db="UniProtKB">
        <authorList>
            <consortium name="RefSeq"/>
        </authorList>
    </citation>
    <scope>IDENTIFICATION</scope>
    <source>
        <tissue evidence="11">Sperm</tissue>
    </source>
</reference>
<proteinExistence type="inferred from homology"/>
<feature type="compositionally biased region" description="Pro residues" evidence="9">
    <location>
        <begin position="583"/>
        <end position="601"/>
    </location>
</feature>
<dbReference type="PANTHER" id="PTHR21311:SF0">
    <property type="entry name" value="CONSERVED OLIGOMERIC GOLGI COMPLEX SUBUNIT 8"/>
    <property type="match status" value="1"/>
</dbReference>
<evidence type="ECO:0000256" key="6">
    <source>
        <dbReference type="ARBA" id="ARBA00023034"/>
    </source>
</evidence>
<dbReference type="Pfam" id="PF04124">
    <property type="entry name" value="Dor1"/>
    <property type="match status" value="1"/>
</dbReference>
<name>A0AAJ7X134_PETMA</name>
<dbReference type="GO" id="GO:0006891">
    <property type="term" value="P:intra-Golgi vesicle-mediated transport"/>
    <property type="evidence" value="ECO:0007669"/>
    <property type="project" value="TreeGrafter"/>
</dbReference>